<dbReference type="NCBIfam" id="TIGR02821">
    <property type="entry name" value="fghA_ester_D"/>
    <property type="match status" value="1"/>
</dbReference>
<organism evidence="7 8">
    <name type="scientific">Entomortierella chlamydospora</name>
    <dbReference type="NCBI Taxonomy" id="101097"/>
    <lineage>
        <taxon>Eukaryota</taxon>
        <taxon>Fungi</taxon>
        <taxon>Fungi incertae sedis</taxon>
        <taxon>Mucoromycota</taxon>
        <taxon>Mortierellomycotina</taxon>
        <taxon>Mortierellomycetes</taxon>
        <taxon>Mortierellales</taxon>
        <taxon>Mortierellaceae</taxon>
        <taxon>Entomortierella</taxon>
    </lineage>
</organism>
<keyword evidence="4 6" id="KW-0719">Serine esterase</keyword>
<keyword evidence="8" id="KW-1185">Reference proteome</keyword>
<evidence type="ECO:0000256" key="2">
    <source>
        <dbReference type="ARBA" id="ARBA00012479"/>
    </source>
</evidence>
<reference evidence="7" key="1">
    <citation type="journal article" date="2020" name="Fungal Divers.">
        <title>Resolving the Mortierellaceae phylogeny through synthesis of multi-gene phylogenetics and phylogenomics.</title>
        <authorList>
            <person name="Vandepol N."/>
            <person name="Liber J."/>
            <person name="Desiro A."/>
            <person name="Na H."/>
            <person name="Kennedy M."/>
            <person name="Barry K."/>
            <person name="Grigoriev I.V."/>
            <person name="Miller A.N."/>
            <person name="O'Donnell K."/>
            <person name="Stajich J.E."/>
            <person name="Bonito G."/>
        </authorList>
    </citation>
    <scope>NUCLEOTIDE SEQUENCE</scope>
    <source>
        <strain evidence="7">NRRL 2769</strain>
    </source>
</reference>
<comment type="catalytic activity">
    <reaction evidence="6">
        <text>S-formylglutathione + H2O = formate + glutathione + H(+)</text>
        <dbReference type="Rhea" id="RHEA:14961"/>
        <dbReference type="ChEBI" id="CHEBI:15377"/>
        <dbReference type="ChEBI" id="CHEBI:15378"/>
        <dbReference type="ChEBI" id="CHEBI:15740"/>
        <dbReference type="ChEBI" id="CHEBI:57688"/>
        <dbReference type="ChEBI" id="CHEBI:57925"/>
        <dbReference type="EC" id="3.1.2.12"/>
    </reaction>
</comment>
<dbReference type="SUPFAM" id="SSF53474">
    <property type="entry name" value="alpha/beta-Hydrolases"/>
    <property type="match status" value="1"/>
</dbReference>
<dbReference type="EMBL" id="JAAAID010000921">
    <property type="protein sequence ID" value="KAG0012883.1"/>
    <property type="molecule type" value="Genomic_DNA"/>
</dbReference>
<gene>
    <name evidence="7" type="ORF">BGZ80_011453</name>
</gene>
<evidence type="ECO:0000256" key="3">
    <source>
        <dbReference type="ARBA" id="ARBA00016774"/>
    </source>
</evidence>
<proteinExistence type="inferred from homology"/>
<dbReference type="InterPro" id="IPR000801">
    <property type="entry name" value="Esterase-like"/>
</dbReference>
<dbReference type="GO" id="GO:0052689">
    <property type="term" value="F:carboxylic ester hydrolase activity"/>
    <property type="evidence" value="ECO:0007669"/>
    <property type="project" value="UniProtKB-KW"/>
</dbReference>
<keyword evidence="6" id="KW-0963">Cytoplasm</keyword>
<dbReference type="EC" id="3.1.2.12" evidence="2 6"/>
<comment type="caution">
    <text evidence="7">The sequence shown here is derived from an EMBL/GenBank/DDBJ whole genome shotgun (WGS) entry which is preliminary data.</text>
</comment>
<evidence type="ECO:0000313" key="7">
    <source>
        <dbReference type="EMBL" id="KAG0012883.1"/>
    </source>
</evidence>
<dbReference type="PANTHER" id="PTHR10061:SF0">
    <property type="entry name" value="S-FORMYLGLUTATHIONE HYDROLASE"/>
    <property type="match status" value="1"/>
</dbReference>
<evidence type="ECO:0000256" key="4">
    <source>
        <dbReference type="ARBA" id="ARBA00022487"/>
    </source>
</evidence>
<name>A0A9P6SZA0_9FUNG</name>
<dbReference type="PANTHER" id="PTHR10061">
    <property type="entry name" value="S-FORMYLGLUTATHIONE HYDROLASE"/>
    <property type="match status" value="1"/>
</dbReference>
<evidence type="ECO:0000313" key="8">
    <source>
        <dbReference type="Proteomes" id="UP000703661"/>
    </source>
</evidence>
<dbReference type="Proteomes" id="UP000703661">
    <property type="component" value="Unassembled WGS sequence"/>
</dbReference>
<dbReference type="GO" id="GO:0005829">
    <property type="term" value="C:cytosol"/>
    <property type="evidence" value="ECO:0007669"/>
    <property type="project" value="TreeGrafter"/>
</dbReference>
<dbReference type="InterPro" id="IPR029058">
    <property type="entry name" value="AB_hydrolase_fold"/>
</dbReference>
<dbReference type="GO" id="GO:0018738">
    <property type="term" value="F:S-formylglutathione hydrolase activity"/>
    <property type="evidence" value="ECO:0007669"/>
    <property type="project" value="UniProtKB-EC"/>
</dbReference>
<sequence>MALTLSSQSKHFGGTLSKYTHASTSTKTTMAFNVFVPEGASAQNKVPVLYCLGGLTATEDNFAQKSGFGARASQYGIALVFPDTSPRDVGFPEAGEIADIGYSAGFYLNATKAPWDKNWKMYDYISKELPEVIAANLPIGGHGALTIFLKNQSAYKSVSAFAPILHPTASSWGMYAFPRYLGMDQYTWKQYDTVELIKRLAAEKNLRSDVEFLIDQGTGDQFLNPDRLHTSVLAETIKSLGIDNQFNIRYHDGYDHGYFFISTFINDHIDHHAKAHGLSLKH</sequence>
<evidence type="ECO:0000256" key="6">
    <source>
        <dbReference type="RuleBase" id="RU363068"/>
    </source>
</evidence>
<accession>A0A9P6SZA0</accession>
<protein>
    <recommendedName>
        <fullName evidence="3 6">S-formylglutathione hydrolase</fullName>
        <ecNumber evidence="2 6">3.1.2.12</ecNumber>
    </recommendedName>
</protein>
<dbReference type="GO" id="GO:0046294">
    <property type="term" value="P:formaldehyde catabolic process"/>
    <property type="evidence" value="ECO:0007669"/>
    <property type="project" value="InterPro"/>
</dbReference>
<evidence type="ECO:0000256" key="5">
    <source>
        <dbReference type="ARBA" id="ARBA00022801"/>
    </source>
</evidence>
<dbReference type="InterPro" id="IPR014186">
    <property type="entry name" value="S-formylglutathione_hydrol"/>
</dbReference>
<dbReference type="AlphaFoldDB" id="A0A9P6SZA0"/>
<evidence type="ECO:0000256" key="1">
    <source>
        <dbReference type="ARBA" id="ARBA00005622"/>
    </source>
</evidence>
<keyword evidence="5 6" id="KW-0378">Hydrolase</keyword>
<dbReference type="Gene3D" id="3.40.50.1820">
    <property type="entry name" value="alpha/beta hydrolase"/>
    <property type="match status" value="1"/>
</dbReference>
<comment type="subcellular location">
    <subcellularLocation>
        <location evidence="6">Cytoplasm</location>
    </subcellularLocation>
</comment>
<comment type="function">
    <text evidence="6">Serine hydrolase involved in the detoxification of formaldehyde.</text>
</comment>
<comment type="similarity">
    <text evidence="1 6">Belongs to the esterase D family.</text>
</comment>
<dbReference type="Pfam" id="PF00756">
    <property type="entry name" value="Esterase"/>
    <property type="match status" value="1"/>
</dbReference>